<dbReference type="OrthoDB" id="10560at10239"/>
<sequence length="211" mass="23234">MPSVSVVYVSTRLYLVVMERMIRCSVVVSPRKRTSLRTYLVRTSMTKMLLSKSLEDHEAGVCPLGCPYCLADYERIWGVRVVSSVAASNDKVEVDPNGIKAGDPGAKLDKGKVDVGIIFEAFPRALYAVAQVANFGASKYSRGGWRFVENGIQRYDAAFGRHLLERHKGEVLDPQSGLPHRYHEVWNALAALELVIQQEESSNGTSAGSEG</sequence>
<evidence type="ECO:0000313" key="2">
    <source>
        <dbReference type="EMBL" id="CCN27171.1"/>
    </source>
</evidence>
<reference evidence="3" key="1">
    <citation type="journal article" date="2013" name="PLoS ONE">
        <title>The Susceptibility of Pseudomonas aeruginosa Strains from Cystic Fibrosis Patients to Bacteriophages.</title>
        <authorList>
            <person name="Essoh C."/>
            <person name="Blouin Y."/>
            <person name="Loukou G."/>
            <person name="Cablanmian A."/>
            <person name="Lathro S."/>
            <person name="Kutter E."/>
            <person name="Thien H.V."/>
            <person name="Vergnaud G."/>
            <person name="Pourcel C."/>
        </authorList>
    </citation>
    <scope>NUCLEOTIDE SEQUENCE [LARGE SCALE GENOMIC DNA]</scope>
</reference>
<dbReference type="KEGG" id="vg:14217069"/>
<dbReference type="GeneID" id="14217069"/>
<gene>
    <name evidence="2" type="ORF">BN425_orf_30</name>
</gene>
<protein>
    <recommendedName>
        <fullName evidence="1">dATP/dGTP diphosphohydrolase N-terminal domain-containing protein</fullName>
    </recommendedName>
</protein>
<evidence type="ECO:0000259" key="1">
    <source>
        <dbReference type="Pfam" id="PF18909"/>
    </source>
</evidence>
<evidence type="ECO:0000313" key="3">
    <source>
        <dbReference type="Proteomes" id="UP000009397"/>
    </source>
</evidence>
<dbReference type="Pfam" id="PF18909">
    <property type="entry name" value="dGTP_diPhyd_N"/>
    <property type="match status" value="1"/>
</dbReference>
<name>K8DWJ0_9CAUD</name>
<dbReference type="RefSeq" id="YP_007183238.1">
    <property type="nucleotide sequence ID" value="NC_019813.1"/>
</dbReference>
<feature type="domain" description="dATP/dGTP diphosphohydrolase N-terminal" evidence="1">
    <location>
        <begin position="104"/>
        <end position="200"/>
    </location>
</feature>
<accession>K8DWJ0</accession>
<organism evidence="2 3">
    <name type="scientific">Pseudomonas phage vB_PaeP_p2-10_Or1</name>
    <dbReference type="NCBI Taxonomy" id="1234701"/>
    <lineage>
        <taxon>Viruses</taxon>
        <taxon>Duplodnaviria</taxon>
        <taxon>Heunggongvirae</taxon>
        <taxon>Uroviricota</taxon>
        <taxon>Caudoviricetes</taxon>
        <taxon>Bruynoghevirus</taxon>
        <taxon>Bruynoghevirus PaP3</taxon>
    </lineage>
</organism>
<proteinExistence type="predicted"/>
<dbReference type="Proteomes" id="UP000009397">
    <property type="component" value="Segment"/>
</dbReference>
<dbReference type="EMBL" id="HF543949">
    <property type="protein sequence ID" value="CCN27171.1"/>
    <property type="molecule type" value="Genomic_DNA"/>
</dbReference>
<dbReference type="InterPro" id="IPR044038">
    <property type="entry name" value="dATP/dGTP_diPOhydrolase_N"/>
</dbReference>